<keyword evidence="3" id="KW-0597">Phosphoprotein</keyword>
<dbReference type="CDD" id="cd00082">
    <property type="entry name" value="HisKA"/>
    <property type="match status" value="1"/>
</dbReference>
<dbReference type="SMART" id="SM00387">
    <property type="entry name" value="HATPase_c"/>
    <property type="match status" value="1"/>
</dbReference>
<feature type="domain" description="PAC" evidence="7">
    <location>
        <begin position="222"/>
        <end position="274"/>
    </location>
</feature>
<dbReference type="InterPro" id="IPR035965">
    <property type="entry name" value="PAS-like_dom_sf"/>
</dbReference>
<keyword evidence="5" id="KW-0418">Kinase</keyword>
<evidence type="ECO:0000256" key="2">
    <source>
        <dbReference type="ARBA" id="ARBA00012438"/>
    </source>
</evidence>
<dbReference type="SMART" id="SM00086">
    <property type="entry name" value="PAC"/>
    <property type="match status" value="2"/>
</dbReference>
<dbReference type="PANTHER" id="PTHR43304">
    <property type="entry name" value="PHYTOCHROME-LIKE PROTEIN CPH1"/>
    <property type="match status" value="1"/>
</dbReference>
<dbReference type="InterPro" id="IPR001610">
    <property type="entry name" value="PAC"/>
</dbReference>
<dbReference type="PANTHER" id="PTHR43304:SF1">
    <property type="entry name" value="PAC DOMAIN-CONTAINING PROTEIN"/>
    <property type="match status" value="1"/>
</dbReference>
<dbReference type="Pfam" id="PF08447">
    <property type="entry name" value="PAS_3"/>
    <property type="match status" value="2"/>
</dbReference>
<dbReference type="InterPro" id="IPR000014">
    <property type="entry name" value="PAS"/>
</dbReference>
<dbReference type="PROSITE" id="PS50113">
    <property type="entry name" value="PAC"/>
    <property type="match status" value="2"/>
</dbReference>
<gene>
    <name evidence="8" type="ORF">METZ01_LOCUS132932</name>
</gene>
<dbReference type="PROSITE" id="PS50109">
    <property type="entry name" value="HIS_KIN"/>
    <property type="match status" value="1"/>
</dbReference>
<dbReference type="SUPFAM" id="SSF55874">
    <property type="entry name" value="ATPase domain of HSP90 chaperone/DNA topoisomerase II/histidine kinase"/>
    <property type="match status" value="1"/>
</dbReference>
<keyword evidence="4" id="KW-0808">Transferase</keyword>
<feature type="domain" description="Histidine kinase" evidence="6">
    <location>
        <begin position="294"/>
        <end position="508"/>
    </location>
</feature>
<dbReference type="InterPro" id="IPR005467">
    <property type="entry name" value="His_kinase_dom"/>
</dbReference>
<dbReference type="InterPro" id="IPR036890">
    <property type="entry name" value="HATPase_C_sf"/>
</dbReference>
<evidence type="ECO:0000259" key="7">
    <source>
        <dbReference type="PROSITE" id="PS50113"/>
    </source>
</evidence>
<dbReference type="InterPro" id="IPR003594">
    <property type="entry name" value="HATPase_dom"/>
</dbReference>
<dbReference type="NCBIfam" id="TIGR00229">
    <property type="entry name" value="sensory_box"/>
    <property type="match status" value="2"/>
</dbReference>
<dbReference type="SMART" id="SM00388">
    <property type="entry name" value="HisKA"/>
    <property type="match status" value="1"/>
</dbReference>
<sequence>MSNARSVNGPSPDAVQTSRARGFRRLLESTQIVQWEADAKTRDFTYVGSQAERLLGYPLNLWYEPDFWKTHLHEDDRQRVLLFREEALLEQEAYELEYRMIAAAGHSVWAHDVVAVERVNDTPTVIRGFLIDVSERVAAETGLRQSEERFRIAATLGADIIAEVDIQTGNVVWFGQVDEALGYESGAFPRTMEGWAEHLHSEDRDRIRTEVMREVVEKRQGLSAEFRIRARDGSYRHWTAQAAPLPRVDRSPTKFVTVCSDVTEQIVARAEALQHRDALAHVARVSSLGELTAALAHELNQPLAAILSNAQAAVRLLDRDPPETRKTAEVLRDIVADDRRASAIIKRLRAMIRRETPARLPIDLIQVVQEVIEIMRGELATRDTTVVCDFAVDLPAVVADRIQIQQVVVNLVTNALQAMEGKAEPRLSVGVHQRNDAWQVVSVADMGSGINVFMLDTMFEPFNTSRTGGLGMGLSISRSIIEAHGGEIMAQNRDADGAMVSFALPPQQTVDS</sequence>
<dbReference type="Gene3D" id="3.30.450.20">
    <property type="entry name" value="PAS domain"/>
    <property type="match status" value="2"/>
</dbReference>
<evidence type="ECO:0000313" key="8">
    <source>
        <dbReference type="EMBL" id="SVA80078.1"/>
    </source>
</evidence>
<organism evidence="8">
    <name type="scientific">marine metagenome</name>
    <dbReference type="NCBI Taxonomy" id="408172"/>
    <lineage>
        <taxon>unclassified sequences</taxon>
        <taxon>metagenomes</taxon>
        <taxon>ecological metagenomes</taxon>
    </lineage>
</organism>
<protein>
    <recommendedName>
        <fullName evidence="2">histidine kinase</fullName>
        <ecNumber evidence="2">2.7.13.3</ecNumber>
    </recommendedName>
</protein>
<reference evidence="8" key="1">
    <citation type="submission" date="2018-05" db="EMBL/GenBank/DDBJ databases">
        <authorList>
            <person name="Lanie J.A."/>
            <person name="Ng W.-L."/>
            <person name="Kazmierczak K.M."/>
            <person name="Andrzejewski T.M."/>
            <person name="Davidsen T.M."/>
            <person name="Wayne K.J."/>
            <person name="Tettelin H."/>
            <person name="Glass J.I."/>
            <person name="Rusch D."/>
            <person name="Podicherti R."/>
            <person name="Tsui H.-C.T."/>
            <person name="Winkler M.E."/>
        </authorList>
    </citation>
    <scope>NUCLEOTIDE SEQUENCE</scope>
</reference>
<comment type="catalytic activity">
    <reaction evidence="1">
        <text>ATP + protein L-histidine = ADP + protein N-phospho-L-histidine.</text>
        <dbReference type="EC" id="2.7.13.3"/>
    </reaction>
</comment>
<evidence type="ECO:0000256" key="4">
    <source>
        <dbReference type="ARBA" id="ARBA00022679"/>
    </source>
</evidence>
<dbReference type="Gene3D" id="3.30.565.10">
    <property type="entry name" value="Histidine kinase-like ATPase, C-terminal domain"/>
    <property type="match status" value="1"/>
</dbReference>
<dbReference type="Pfam" id="PF02518">
    <property type="entry name" value="HATPase_c"/>
    <property type="match status" value="1"/>
</dbReference>
<dbReference type="InterPro" id="IPR052162">
    <property type="entry name" value="Sensor_kinase/Photoreceptor"/>
</dbReference>
<dbReference type="PRINTS" id="PR00344">
    <property type="entry name" value="BCTRLSENSOR"/>
</dbReference>
<dbReference type="AlphaFoldDB" id="A0A381YSR2"/>
<dbReference type="InterPro" id="IPR000700">
    <property type="entry name" value="PAS-assoc_C"/>
</dbReference>
<name>A0A381YSR2_9ZZZZ</name>
<proteinExistence type="predicted"/>
<dbReference type="InterPro" id="IPR013655">
    <property type="entry name" value="PAS_fold_3"/>
</dbReference>
<evidence type="ECO:0000256" key="3">
    <source>
        <dbReference type="ARBA" id="ARBA00022553"/>
    </source>
</evidence>
<accession>A0A381YSR2</accession>
<dbReference type="SUPFAM" id="SSF55785">
    <property type="entry name" value="PYP-like sensor domain (PAS domain)"/>
    <property type="match status" value="2"/>
</dbReference>
<dbReference type="Gene3D" id="1.10.287.130">
    <property type="match status" value="1"/>
</dbReference>
<dbReference type="InterPro" id="IPR036097">
    <property type="entry name" value="HisK_dim/P_sf"/>
</dbReference>
<dbReference type="InterPro" id="IPR004358">
    <property type="entry name" value="Sig_transdc_His_kin-like_C"/>
</dbReference>
<dbReference type="EMBL" id="UINC01018975">
    <property type="protein sequence ID" value="SVA80078.1"/>
    <property type="molecule type" value="Genomic_DNA"/>
</dbReference>
<dbReference type="SUPFAM" id="SSF47384">
    <property type="entry name" value="Homodimeric domain of signal transducing histidine kinase"/>
    <property type="match status" value="1"/>
</dbReference>
<evidence type="ECO:0000259" key="6">
    <source>
        <dbReference type="PROSITE" id="PS50109"/>
    </source>
</evidence>
<dbReference type="InterPro" id="IPR003661">
    <property type="entry name" value="HisK_dim/P_dom"/>
</dbReference>
<dbReference type="Pfam" id="PF00512">
    <property type="entry name" value="HisKA"/>
    <property type="match status" value="1"/>
</dbReference>
<evidence type="ECO:0000256" key="5">
    <source>
        <dbReference type="ARBA" id="ARBA00022777"/>
    </source>
</evidence>
<dbReference type="SMART" id="SM00091">
    <property type="entry name" value="PAS"/>
    <property type="match status" value="2"/>
</dbReference>
<dbReference type="CDD" id="cd00130">
    <property type="entry name" value="PAS"/>
    <property type="match status" value="2"/>
</dbReference>
<dbReference type="EC" id="2.7.13.3" evidence="2"/>
<evidence type="ECO:0000256" key="1">
    <source>
        <dbReference type="ARBA" id="ARBA00000085"/>
    </source>
</evidence>
<dbReference type="GO" id="GO:0000155">
    <property type="term" value="F:phosphorelay sensor kinase activity"/>
    <property type="evidence" value="ECO:0007669"/>
    <property type="project" value="InterPro"/>
</dbReference>
<feature type="domain" description="PAC" evidence="7">
    <location>
        <begin position="94"/>
        <end position="145"/>
    </location>
</feature>